<dbReference type="FunFam" id="3.30.160.60:FF:000145">
    <property type="entry name" value="Zinc finger protein 574"/>
    <property type="match status" value="1"/>
</dbReference>
<dbReference type="PROSITE" id="PS00028">
    <property type="entry name" value="ZINC_FINGER_C2H2_1"/>
    <property type="match status" value="11"/>
</dbReference>
<keyword evidence="16" id="KW-1133">Transmembrane helix</keyword>
<dbReference type="Proteomes" id="UP000246464">
    <property type="component" value="Chromosome 2"/>
</dbReference>
<reference evidence="19 20" key="1">
    <citation type="submission" date="2017-12" db="EMBL/GenBank/DDBJ databases">
        <title>Integrating genomic resources of turbot (Scophthalmus maximus) in depth evaluation of genetic and physical mapping variation across individuals.</title>
        <authorList>
            <person name="Martinez P."/>
        </authorList>
    </citation>
    <scope>NUCLEOTIDE SEQUENCE [LARGE SCALE GENOMIC DNA]</scope>
</reference>
<dbReference type="GO" id="GO:0005509">
    <property type="term" value="F:calcium ion binding"/>
    <property type="evidence" value="ECO:0007669"/>
    <property type="project" value="InterPro"/>
</dbReference>
<dbReference type="InterPro" id="IPR030398">
    <property type="entry name" value="SEA_DG_dom"/>
</dbReference>
<comment type="subcellular location">
    <subcellularLocation>
        <location evidence="3">Membrane</location>
    </subcellularLocation>
    <subcellularLocation>
        <location evidence="2">Nucleus</location>
    </subcellularLocation>
</comment>
<dbReference type="GO" id="GO:0008270">
    <property type="term" value="F:zinc ion binding"/>
    <property type="evidence" value="ECO:0007669"/>
    <property type="project" value="UniProtKB-KW"/>
</dbReference>
<evidence type="ECO:0000256" key="14">
    <source>
        <dbReference type="PROSITE-ProRule" id="PRU00042"/>
    </source>
</evidence>
<sequence>MEKRSDTAGVGGALPLASLRLMASPLQLTYSYIWQVIRQRNVKQYGKVEEFVTMVTQTVPELMSFKQTAQLLLGLRARIILELLHKDGPPDSRTIQTLINKLKVSSSGKDTEVEKCQTNFMVLVQNLLKSTAERKRFFQEVFPVQYGTKFDTALQALTAGLVCKLEHLLPVPNLSQLGAMISSDPTVLEACGGFIPDQTDLKTLLLHQQAKGLLAVKATISSSVGDCVLSSLAFRPKPVEPPPLPLPPPPPPESPKRLEVILVGASPASLSDAEELGVMSDDSDRPETPAARPQRRGQCSDKTGDGSAAVETGVTMTAQSENLAQEKSSTEVQTSTTIQSSGEDGATATPEKLEPQQLPLKSIPFRVVQMPIKMPPGLENAGSAGIKDGQKPQTQRVTLHQWVSQIATNSLSLPALPPLPPASLSGGYGIRPSMRRKKQIRPPADRFTCSVCDKSFPYQSKLMDHERIHTGEKPFLCTACNKSFRTQAFLNNHLKTHSTARPYACGQCGKCFTKLQSLTKHMLAHSGQKPFYCNICNKGFTQSTYFKRHMECHTSQVTFPCKHCSKSFPTAFKLTNHERWHTRDRPHMCERCGKRFLVPSLLKRHMGYHIGDRQYLCSQCGKTFVYLSDLKRHQQDHVPKAKIPCPVCQKKFSSKYCLRVHLRIHTRERPYRCSICEKTFTQVGNLKVHIRLHTNERPFSCDVCGKTYKLASHLNVHKRTHTCKKPWTCDTCGKGFSVPGLLKKHELIHTREANPDFSGKRRHRTKHKKHSLKRKFTQYSRHSWNCQKPPDILPYTISKYMRIRNFIRTRVDATALLHVYGLPPWTMSSVPRLQQQNSRTTGTLMLTLADGDNTLPHWMVFRQQSHALAGLALTEECGAYHLQVSVASQKCAADIYLHILNKKVTDKDPARGNQNRDSLSCSEGEMIFWANLLLKLNPATLDATQRLRLVSTVANYLRLPMGFVYLFSRRENFTQQQQKKKLRVCRRGGLVEKPDVSGDVAELLWPVGCPGEERLSDLATILEHSVQTGGVASALTHEAIDGASRASRLTLRPHLKETSLWTEDHRANHTESERRPTVSSQETRDDDVLLLASRLEPTQSPPPSKTIPTTQLFPDVSPTSCLTTGQLSITRETETAQHLSPAPSVMNQEVTSQMNLTTRDVSSTTSTGPQTPSGEVELESSLTTSLLEPSVTMLTPALPSELGLFSGQLDTPNIRNTLFSVEFVKASPASISLLQTLFWSLLPDSDISSLQQNLKSKVEMDFQSELGTELNLAPNGQTHTLFSGIFLTSLLPLQRTKSPQIISVTLSVLKDPSFEVGSSVKSTHERLQFLPSMKPTLVHTLQLEESQQIELVPESQGHFKATAPSTAQEPRTTSPIHLMQSLEPSFPLCGPSVAKDHVLISGCTPPIKNAYLLNTTEHVLLSLTSYSPGEKHWMALPSQFFTFDSSGHFFSTQTSVDYTSSHLSSISSGTSFSIKTLSTDRRQSSVQPSSSSSLVSNSLNLPPRVLQSIPVLVATVGFPFLYSIPPETFLDPEDGEADALSLEIRLIDGPPLSVGTWLALDGLELCGVPLEVDLQFAPQHLLLVARDRLGLSATLPQTLDLRRSPFEPCHVFTLTTQRSLHSILRHRHTVDLLLTKLSRFFNSSGSHQLSVVSVAPGSTVVSWYNRSMCETGQMKTTRCHADLIHGMWLVMVSADGSVHREFREAMLPEFPITKVGPVSYRQVCFPTTPPPTFGSSTPPLHTTIYPGSGTNTSLSPTSNTCFSASTSVSPTSQQTHSHRWMAGMFTALLVVCLLILIAVVVAVVLHFCKDRGRSRQRPESHKTKAASAVPTRAAAASAETVD</sequence>
<feature type="transmembrane region" description="Helical" evidence="16">
    <location>
        <begin position="1780"/>
        <end position="1808"/>
    </location>
</feature>
<feature type="domain" description="C2H2-type" evidence="17">
    <location>
        <begin position="531"/>
        <end position="558"/>
    </location>
</feature>
<dbReference type="FunFam" id="3.30.160.60:FF:000110">
    <property type="entry name" value="Zinc finger protein-like"/>
    <property type="match status" value="1"/>
</dbReference>
<dbReference type="FunFam" id="3.30.160.60:FF:000290">
    <property type="entry name" value="Zinc finger protein 697 isoform X1"/>
    <property type="match status" value="1"/>
</dbReference>
<keyword evidence="10 16" id="KW-0472">Membrane</keyword>
<feature type="compositionally biased region" description="Low complexity" evidence="15">
    <location>
        <begin position="1825"/>
        <end position="1842"/>
    </location>
</feature>
<dbReference type="Pfam" id="PF14973">
    <property type="entry name" value="TINF2_N"/>
    <property type="match status" value="1"/>
</dbReference>
<dbReference type="Gene3D" id="3.30.160.60">
    <property type="entry name" value="Classic Zinc Finger"/>
    <property type="match status" value="11"/>
</dbReference>
<keyword evidence="12" id="KW-0539">Nucleus</keyword>
<feature type="compositionally biased region" description="Polar residues" evidence="15">
    <location>
        <begin position="1106"/>
        <end position="1119"/>
    </location>
</feature>
<evidence type="ECO:0000313" key="19">
    <source>
        <dbReference type="EMBL" id="AWO98031.1"/>
    </source>
</evidence>
<evidence type="ECO:0000256" key="7">
    <source>
        <dbReference type="ARBA" id="ARBA00022833"/>
    </source>
</evidence>
<feature type="domain" description="C2H2-type" evidence="17">
    <location>
        <begin position="559"/>
        <end position="586"/>
    </location>
</feature>
<evidence type="ECO:0000256" key="5">
    <source>
        <dbReference type="ARBA" id="ARBA00022737"/>
    </source>
</evidence>
<dbReference type="GO" id="GO:0003677">
    <property type="term" value="F:DNA binding"/>
    <property type="evidence" value="ECO:0007669"/>
    <property type="project" value="UniProtKB-KW"/>
</dbReference>
<evidence type="ECO:0000256" key="1">
    <source>
        <dbReference type="ARBA" id="ARBA00003767"/>
    </source>
</evidence>
<evidence type="ECO:0000256" key="11">
    <source>
        <dbReference type="ARBA" id="ARBA00023163"/>
    </source>
</evidence>
<dbReference type="Pfam" id="PF12874">
    <property type="entry name" value="zf-met"/>
    <property type="match status" value="1"/>
</dbReference>
<feature type="domain" description="C2H2-type" evidence="17">
    <location>
        <begin position="727"/>
        <end position="754"/>
    </location>
</feature>
<keyword evidence="4" id="KW-0479">Metal-binding</keyword>
<feature type="compositionally biased region" description="Basic and acidic residues" evidence="15">
    <location>
        <begin position="1060"/>
        <end position="1087"/>
    </location>
</feature>
<feature type="compositionally biased region" description="Polar residues" evidence="15">
    <location>
        <begin position="320"/>
        <end position="342"/>
    </location>
</feature>
<dbReference type="GO" id="GO:0005634">
    <property type="term" value="C:nucleus"/>
    <property type="evidence" value="ECO:0007669"/>
    <property type="project" value="UniProtKB-SubCell"/>
</dbReference>
<keyword evidence="9" id="KW-0238">DNA-binding</keyword>
<dbReference type="InterPro" id="IPR015919">
    <property type="entry name" value="Cadherin-like_sf"/>
</dbReference>
<evidence type="ECO:0000256" key="15">
    <source>
        <dbReference type="SAM" id="MobiDB-lite"/>
    </source>
</evidence>
<dbReference type="STRING" id="52904.ENSSMAP00000000268"/>
<keyword evidence="8" id="KW-0805">Transcription regulation</keyword>
<dbReference type="Gene3D" id="3.30.70.1040">
    <property type="entry name" value="Dystroglycan, domain 2"/>
    <property type="match status" value="1"/>
</dbReference>
<evidence type="ECO:0000256" key="12">
    <source>
        <dbReference type="ARBA" id="ARBA00023242"/>
    </source>
</evidence>
<evidence type="ECO:0000256" key="6">
    <source>
        <dbReference type="ARBA" id="ARBA00022771"/>
    </source>
</evidence>
<keyword evidence="7" id="KW-0862">Zinc</keyword>
<feature type="domain" description="C2H2-type" evidence="17">
    <location>
        <begin position="475"/>
        <end position="502"/>
    </location>
</feature>
<feature type="region of interest" description="Disordered" evidence="15">
    <location>
        <begin position="1813"/>
        <end position="1842"/>
    </location>
</feature>
<feature type="region of interest" description="Disordered" evidence="15">
    <location>
        <begin position="236"/>
        <end position="256"/>
    </location>
</feature>
<dbReference type="SUPFAM" id="SSF49313">
    <property type="entry name" value="Cadherin-like"/>
    <property type="match status" value="1"/>
</dbReference>
<evidence type="ECO:0000256" key="16">
    <source>
        <dbReference type="SAM" id="Phobius"/>
    </source>
</evidence>
<feature type="domain" description="C2H2-type" evidence="17">
    <location>
        <begin position="503"/>
        <end position="530"/>
    </location>
</feature>
<dbReference type="EMBL" id="CP026244">
    <property type="protein sequence ID" value="AWO98031.1"/>
    <property type="molecule type" value="Genomic_DNA"/>
</dbReference>
<accession>A0A2U9B2N7</accession>
<dbReference type="FunFam" id="3.30.160.60:FF:000446">
    <property type="entry name" value="Zinc finger protein"/>
    <property type="match status" value="2"/>
</dbReference>
<dbReference type="GO" id="GO:0005856">
    <property type="term" value="C:cytoskeleton"/>
    <property type="evidence" value="ECO:0007669"/>
    <property type="project" value="UniProtKB-SubCell"/>
</dbReference>
<dbReference type="GO" id="GO:0010468">
    <property type="term" value="P:regulation of gene expression"/>
    <property type="evidence" value="ECO:0007669"/>
    <property type="project" value="TreeGrafter"/>
</dbReference>
<dbReference type="CDD" id="cd11657">
    <property type="entry name" value="TIN2_N"/>
    <property type="match status" value="1"/>
</dbReference>
<evidence type="ECO:0000256" key="9">
    <source>
        <dbReference type="ARBA" id="ARBA00023125"/>
    </source>
</evidence>
<keyword evidence="5" id="KW-0677">Repeat</keyword>
<feature type="region of interest" description="Disordered" evidence="15">
    <location>
        <begin position="1156"/>
        <end position="1176"/>
    </location>
</feature>
<name>A0A2U9B2N7_SCOMX</name>
<proteinExistence type="predicted"/>
<keyword evidence="11" id="KW-0804">Transcription</keyword>
<dbReference type="Pfam" id="PF00096">
    <property type="entry name" value="zf-C2H2"/>
    <property type="match status" value="8"/>
</dbReference>
<dbReference type="InterPro" id="IPR027468">
    <property type="entry name" value="Alpha-dystroglycan_domain_2"/>
</dbReference>
<comment type="function">
    <text evidence="1">May be involved in transcriptional regulation.</text>
</comment>
<dbReference type="SUPFAM" id="SSF57667">
    <property type="entry name" value="beta-beta-alpha zinc fingers"/>
    <property type="match status" value="6"/>
</dbReference>
<feature type="region of interest" description="Disordered" evidence="15">
    <location>
        <begin position="320"/>
        <end position="360"/>
    </location>
</feature>
<evidence type="ECO:0000256" key="10">
    <source>
        <dbReference type="ARBA" id="ARBA00023136"/>
    </source>
</evidence>
<evidence type="ECO:0000256" key="3">
    <source>
        <dbReference type="ARBA" id="ARBA00004370"/>
    </source>
</evidence>
<feature type="compositionally biased region" description="Pro residues" evidence="15">
    <location>
        <begin position="239"/>
        <end position="253"/>
    </location>
</feature>
<evidence type="ECO:0000256" key="13">
    <source>
        <dbReference type="ARBA" id="ARBA00068876"/>
    </source>
</evidence>
<dbReference type="Pfam" id="PF13912">
    <property type="entry name" value="zf-C2H2_6"/>
    <property type="match status" value="1"/>
</dbReference>
<dbReference type="InterPro" id="IPR050331">
    <property type="entry name" value="Zinc_finger"/>
</dbReference>
<dbReference type="GO" id="GO:0016010">
    <property type="term" value="C:dystrophin-associated glycoprotein complex"/>
    <property type="evidence" value="ECO:0007669"/>
    <property type="project" value="InterPro"/>
</dbReference>
<feature type="domain" description="C2H2-type" evidence="17">
    <location>
        <begin position="615"/>
        <end position="642"/>
    </location>
</feature>
<keyword evidence="6 14" id="KW-0863">Zinc-finger</keyword>
<feature type="region of interest" description="Disordered" evidence="15">
    <location>
        <begin position="1060"/>
        <end position="1119"/>
    </location>
</feature>
<dbReference type="PROSITE" id="PS50157">
    <property type="entry name" value="ZINC_FINGER_C2H2_2"/>
    <property type="match status" value="11"/>
</dbReference>
<evidence type="ECO:0000313" key="20">
    <source>
        <dbReference type="Proteomes" id="UP000246464"/>
    </source>
</evidence>
<dbReference type="FunFam" id="3.30.160.60:FF:000097">
    <property type="entry name" value="Zinc finger protein"/>
    <property type="match status" value="1"/>
</dbReference>
<evidence type="ECO:0000256" key="4">
    <source>
        <dbReference type="ARBA" id="ARBA00022723"/>
    </source>
</evidence>
<evidence type="ECO:0000259" key="17">
    <source>
        <dbReference type="PROSITE" id="PS50157"/>
    </source>
</evidence>
<dbReference type="PANTHER" id="PTHR16515:SF66">
    <property type="entry name" value="C2H2-TYPE DOMAIN-CONTAINING PROTEIN"/>
    <property type="match status" value="1"/>
</dbReference>
<evidence type="ECO:0000256" key="8">
    <source>
        <dbReference type="ARBA" id="ARBA00023015"/>
    </source>
</evidence>
<dbReference type="InterPro" id="IPR036236">
    <property type="entry name" value="Znf_C2H2_sf"/>
</dbReference>
<feature type="domain" description="C2H2-type" evidence="17">
    <location>
        <begin position="587"/>
        <end position="614"/>
    </location>
</feature>
<dbReference type="SMART" id="SM00355">
    <property type="entry name" value="ZnF_C2H2"/>
    <property type="match status" value="11"/>
</dbReference>
<keyword evidence="20" id="KW-1185">Reference proteome</keyword>
<keyword evidence="16" id="KW-0812">Transmembrane</keyword>
<protein>
    <recommendedName>
        <fullName evidence="13">Zinc finger protein 865</fullName>
    </recommendedName>
</protein>
<gene>
    <name evidence="19" type="ORF">SMAX5B_007813</name>
</gene>
<dbReference type="InterPro" id="IPR013087">
    <property type="entry name" value="Znf_C2H2_type"/>
</dbReference>
<feature type="compositionally biased region" description="Basic and acidic residues" evidence="15">
    <location>
        <begin position="1813"/>
        <end position="1822"/>
    </location>
</feature>
<feature type="compositionally biased region" description="Low complexity" evidence="15">
    <location>
        <begin position="1162"/>
        <end position="1176"/>
    </location>
</feature>
<feature type="domain" description="C2H2-type" evidence="17">
    <location>
        <begin position="671"/>
        <end position="698"/>
    </location>
</feature>
<dbReference type="FunFam" id="3.30.160.60:FF:000322">
    <property type="entry name" value="GDNF-inducible zinc finger protein 1"/>
    <property type="match status" value="1"/>
</dbReference>
<dbReference type="PANTHER" id="PTHR16515">
    <property type="entry name" value="PR DOMAIN ZINC FINGER PROTEIN"/>
    <property type="match status" value="1"/>
</dbReference>
<feature type="domain" description="C2H2-type" evidence="17">
    <location>
        <begin position="643"/>
        <end position="670"/>
    </location>
</feature>
<dbReference type="PROSITE" id="PS51699">
    <property type="entry name" value="SEA_DG"/>
    <property type="match status" value="1"/>
</dbReference>
<evidence type="ECO:0000256" key="2">
    <source>
        <dbReference type="ARBA" id="ARBA00004123"/>
    </source>
</evidence>
<dbReference type="InterPro" id="IPR029400">
    <property type="entry name" value="TINF2_N"/>
</dbReference>
<organism evidence="19 20">
    <name type="scientific">Scophthalmus maximus</name>
    <name type="common">Turbot</name>
    <name type="synonym">Psetta maxima</name>
    <dbReference type="NCBI Taxonomy" id="52904"/>
    <lineage>
        <taxon>Eukaryota</taxon>
        <taxon>Metazoa</taxon>
        <taxon>Chordata</taxon>
        <taxon>Craniata</taxon>
        <taxon>Vertebrata</taxon>
        <taxon>Euteleostomi</taxon>
        <taxon>Actinopterygii</taxon>
        <taxon>Neopterygii</taxon>
        <taxon>Teleostei</taxon>
        <taxon>Neoteleostei</taxon>
        <taxon>Acanthomorphata</taxon>
        <taxon>Carangaria</taxon>
        <taxon>Pleuronectiformes</taxon>
        <taxon>Pleuronectoidei</taxon>
        <taxon>Scophthalmidae</taxon>
        <taxon>Scophthalmus</taxon>
    </lineage>
</organism>
<feature type="domain" description="Peptidase S72" evidence="18">
    <location>
        <begin position="1607"/>
        <end position="1722"/>
    </location>
</feature>
<feature type="region of interest" description="Disordered" evidence="15">
    <location>
        <begin position="269"/>
        <end position="308"/>
    </location>
</feature>
<evidence type="ECO:0000259" key="18">
    <source>
        <dbReference type="PROSITE" id="PS51699"/>
    </source>
</evidence>
<feature type="domain" description="C2H2-type" evidence="17">
    <location>
        <begin position="699"/>
        <end position="726"/>
    </location>
</feature>
<feature type="domain" description="C2H2-type" evidence="17">
    <location>
        <begin position="447"/>
        <end position="474"/>
    </location>
</feature>
<dbReference type="FunFam" id="3.30.160.60:FF:000100">
    <property type="entry name" value="Zinc finger 45-like"/>
    <property type="match status" value="2"/>
</dbReference>